<proteinExistence type="predicted"/>
<organism evidence="2">
    <name type="scientific">Streptomyces sp. NBC_00049</name>
    <dbReference type="NCBI Taxonomy" id="2903617"/>
    <lineage>
        <taxon>Bacteria</taxon>
        <taxon>Bacillati</taxon>
        <taxon>Actinomycetota</taxon>
        <taxon>Actinomycetes</taxon>
        <taxon>Kitasatosporales</taxon>
        <taxon>Streptomycetaceae</taxon>
        <taxon>Streptomyces</taxon>
    </lineage>
</organism>
<dbReference type="CDD" id="cd04793">
    <property type="entry name" value="LanC"/>
    <property type="match status" value="1"/>
</dbReference>
<dbReference type="Gene3D" id="1.50.10.20">
    <property type="match status" value="1"/>
</dbReference>
<name>A0AAU2K1D5_9ACTN</name>
<evidence type="ECO:0000256" key="1">
    <source>
        <dbReference type="PIRSR" id="PIRSR607822-1"/>
    </source>
</evidence>
<protein>
    <submittedName>
        <fullName evidence="2">Lanthionine synthetase C family protein</fullName>
    </submittedName>
</protein>
<dbReference type="InterPro" id="IPR033889">
    <property type="entry name" value="LanC"/>
</dbReference>
<gene>
    <name evidence="2" type="ORF">OG327_09455</name>
</gene>
<keyword evidence="1" id="KW-0479">Metal-binding</keyword>
<dbReference type="GO" id="GO:0046872">
    <property type="term" value="F:metal ion binding"/>
    <property type="evidence" value="ECO:0007669"/>
    <property type="project" value="UniProtKB-KW"/>
</dbReference>
<dbReference type="Pfam" id="PF05147">
    <property type="entry name" value="LANC_like"/>
    <property type="match status" value="1"/>
</dbReference>
<evidence type="ECO:0000313" key="2">
    <source>
        <dbReference type="EMBL" id="WTU78645.1"/>
    </source>
</evidence>
<dbReference type="PRINTS" id="PR01950">
    <property type="entry name" value="LANCSUPER"/>
</dbReference>
<feature type="binding site" evidence="1">
    <location>
        <position position="339"/>
    </location>
    <ligand>
        <name>Zn(2+)</name>
        <dbReference type="ChEBI" id="CHEBI:29105"/>
    </ligand>
</feature>
<feature type="binding site" evidence="1">
    <location>
        <position position="289"/>
    </location>
    <ligand>
        <name>Zn(2+)</name>
        <dbReference type="ChEBI" id="CHEBI:29105"/>
    </ligand>
</feature>
<dbReference type="SMART" id="SM01260">
    <property type="entry name" value="LANC_like"/>
    <property type="match status" value="1"/>
</dbReference>
<accession>A0AAU2K1D5</accession>
<dbReference type="EMBL" id="CP108264">
    <property type="protein sequence ID" value="WTU78645.1"/>
    <property type="molecule type" value="Genomic_DNA"/>
</dbReference>
<reference evidence="2" key="1">
    <citation type="submission" date="2022-10" db="EMBL/GenBank/DDBJ databases">
        <title>The complete genomes of actinobacterial strains from the NBC collection.</title>
        <authorList>
            <person name="Joergensen T.S."/>
            <person name="Alvarez Arevalo M."/>
            <person name="Sterndorff E.B."/>
            <person name="Faurdal D."/>
            <person name="Vuksanovic O."/>
            <person name="Mourched A.-S."/>
            <person name="Charusanti P."/>
            <person name="Shaw S."/>
            <person name="Blin K."/>
            <person name="Weber T."/>
        </authorList>
    </citation>
    <scope>NUCLEOTIDE SEQUENCE</scope>
    <source>
        <strain evidence="2">NBC_00049</strain>
    </source>
</reference>
<dbReference type="SUPFAM" id="SSF158745">
    <property type="entry name" value="LanC-like"/>
    <property type="match status" value="1"/>
</dbReference>
<dbReference type="PRINTS" id="PR01955">
    <property type="entry name" value="LANCFRANKIA"/>
</dbReference>
<dbReference type="AlphaFoldDB" id="A0AAU2K1D5"/>
<dbReference type="InterPro" id="IPR007822">
    <property type="entry name" value="LANC-like"/>
</dbReference>
<dbReference type="GO" id="GO:0031179">
    <property type="term" value="P:peptide modification"/>
    <property type="evidence" value="ECO:0007669"/>
    <property type="project" value="InterPro"/>
</dbReference>
<keyword evidence="1" id="KW-0862">Zinc</keyword>
<sequence>MRRLADPELVQQALNSSEKNAANPFLWGGVSLLAGDAGSALTFRYAARAMPDSAEYWTDLAHQRLAAVVRSTHDTPVDEPGMAGGTAGLALALADFAADDPRYAPALAGIDTQLAAQIADLPPGHTTAVDGVAFDAYDAVAGLSGVLAHLASTPTGRGADGVAAVRAAAGSLTAELVALAGGRTAEGRPSWYVHPRHYPLDSYREAFPHGYVNLGLAHGVPGILSALALALSGGDRTPRLAETVRRIADYVLSVSFDDQWGRNWPTGIPLDPSGAEQPAGLAPARASWCYGAPGIACALLNAADALGDPALRAVAVDAFEAVLRRFDATGGIPSATVCHGAAGLVVMCAEFARRTGSPKASASLVALTEHLLTHCDPGLPLGVQDLEQPGVLLDSPGILTGADGVALALWAVSAPVRPRWTRALLIA</sequence>
<feature type="binding site" evidence="1">
    <location>
        <position position="338"/>
    </location>
    <ligand>
        <name>Zn(2+)</name>
        <dbReference type="ChEBI" id="CHEBI:29105"/>
    </ligand>
</feature>